<dbReference type="Proteomes" id="UP000663722">
    <property type="component" value="Chromosome"/>
</dbReference>
<dbReference type="EMBL" id="CP061800">
    <property type="protein sequence ID" value="QTA87299.1"/>
    <property type="molecule type" value="Genomic_DNA"/>
</dbReference>
<name>A0A975GN19_9BACT</name>
<accession>A0A975GN19</accession>
<proteinExistence type="predicted"/>
<sequence>MMNFKQKQLTEEFFQVLKIKFPEVELIDITPSPEDPDDLWLNITAPPEEEREFELMDMASERTADILQEYGYSILVMPTRNQVFHA</sequence>
<protein>
    <submittedName>
        <fullName evidence="1">Uncharacterized protein</fullName>
    </submittedName>
</protein>
<evidence type="ECO:0000313" key="1">
    <source>
        <dbReference type="EMBL" id="QTA87299.1"/>
    </source>
</evidence>
<reference evidence="1" key="1">
    <citation type="journal article" date="2021" name="Microb. Physiol.">
        <title>Proteogenomic Insights into the Physiology of Marine, Sulfate-Reducing, Filamentous Desulfonema limicola and Desulfonema magnum.</title>
        <authorList>
            <person name="Schnaars V."/>
            <person name="Wohlbrand L."/>
            <person name="Scheve S."/>
            <person name="Hinrichs C."/>
            <person name="Reinhardt R."/>
            <person name="Rabus R."/>
        </authorList>
    </citation>
    <scope>NUCLEOTIDE SEQUENCE</scope>
    <source>
        <strain evidence="1">4be13</strain>
    </source>
</reference>
<dbReference type="AlphaFoldDB" id="A0A975GN19"/>
<dbReference type="RefSeq" id="WP_207682547.1">
    <property type="nucleotide sequence ID" value="NZ_CP061800.1"/>
</dbReference>
<dbReference type="KEGG" id="dmm:dnm_033290"/>
<evidence type="ECO:0000313" key="2">
    <source>
        <dbReference type="Proteomes" id="UP000663722"/>
    </source>
</evidence>
<keyword evidence="2" id="KW-1185">Reference proteome</keyword>
<organism evidence="1 2">
    <name type="scientific">Desulfonema magnum</name>
    <dbReference type="NCBI Taxonomy" id="45655"/>
    <lineage>
        <taxon>Bacteria</taxon>
        <taxon>Pseudomonadati</taxon>
        <taxon>Thermodesulfobacteriota</taxon>
        <taxon>Desulfobacteria</taxon>
        <taxon>Desulfobacterales</taxon>
        <taxon>Desulfococcaceae</taxon>
        <taxon>Desulfonema</taxon>
    </lineage>
</organism>
<gene>
    <name evidence="1" type="ORF">dnm_033290</name>
</gene>